<reference evidence="3 4" key="1">
    <citation type="submission" date="2016-10" db="EMBL/GenBank/DDBJ databases">
        <title>Paenibacillus species isolates.</title>
        <authorList>
            <person name="Beno S.M."/>
        </authorList>
    </citation>
    <scope>NUCLEOTIDE SEQUENCE [LARGE SCALE GENOMIC DNA]</scope>
    <source>
        <strain evidence="3 4">FSL H7-0604</strain>
    </source>
</reference>
<organism evidence="3 4">
    <name type="scientific">Paenibacillus odorifer</name>
    <dbReference type="NCBI Taxonomy" id="189426"/>
    <lineage>
        <taxon>Bacteria</taxon>
        <taxon>Bacillati</taxon>
        <taxon>Bacillota</taxon>
        <taxon>Bacilli</taxon>
        <taxon>Bacillales</taxon>
        <taxon>Paenibacillaceae</taxon>
        <taxon>Paenibacillus</taxon>
    </lineage>
</organism>
<dbReference type="PROSITE" id="PS51257">
    <property type="entry name" value="PROKAR_LIPOPROTEIN"/>
    <property type="match status" value="1"/>
</dbReference>
<dbReference type="Proteomes" id="UP000187465">
    <property type="component" value="Unassembled WGS sequence"/>
</dbReference>
<keyword evidence="1" id="KW-1133">Transmembrane helix</keyword>
<dbReference type="EMBL" id="MKQP01000011">
    <property type="protein sequence ID" value="OMD33558.1"/>
    <property type="molecule type" value="Genomic_DNA"/>
</dbReference>
<dbReference type="CDD" id="cd00093">
    <property type="entry name" value="HTH_XRE"/>
    <property type="match status" value="1"/>
</dbReference>
<keyword evidence="1" id="KW-0472">Membrane</keyword>
<dbReference type="SUPFAM" id="SSF47413">
    <property type="entry name" value="lambda repressor-like DNA-binding domains"/>
    <property type="match status" value="1"/>
</dbReference>
<evidence type="ECO:0000259" key="2">
    <source>
        <dbReference type="PROSITE" id="PS50943"/>
    </source>
</evidence>
<dbReference type="SMART" id="SM00530">
    <property type="entry name" value="HTH_XRE"/>
    <property type="match status" value="1"/>
</dbReference>
<sequence length="73" mass="7870">MTGNNLKSVRLAYGYKQKDFAVALGVSLSCVAMAEVGKRKITDSLRFKVARNFPITPEIQAVIDAAVALGRAE</sequence>
<feature type="domain" description="HTH cro/C1-type" evidence="2">
    <location>
        <begin position="6"/>
        <end position="60"/>
    </location>
</feature>
<dbReference type="InterPro" id="IPR001387">
    <property type="entry name" value="Cro/C1-type_HTH"/>
</dbReference>
<evidence type="ECO:0000313" key="4">
    <source>
        <dbReference type="Proteomes" id="UP000187465"/>
    </source>
</evidence>
<dbReference type="Pfam" id="PF01381">
    <property type="entry name" value="HTH_3"/>
    <property type="match status" value="1"/>
</dbReference>
<comment type="caution">
    <text evidence="3">The sequence shown here is derived from an EMBL/GenBank/DDBJ whole genome shotgun (WGS) entry which is preliminary data.</text>
</comment>
<evidence type="ECO:0000313" key="3">
    <source>
        <dbReference type="EMBL" id="OMD33558.1"/>
    </source>
</evidence>
<dbReference type="InterPro" id="IPR010982">
    <property type="entry name" value="Lambda_DNA-bd_dom_sf"/>
</dbReference>
<accession>A0A1R0XEQ7</accession>
<protein>
    <recommendedName>
        <fullName evidence="2">HTH cro/C1-type domain-containing protein</fullName>
    </recommendedName>
</protein>
<evidence type="ECO:0000256" key="1">
    <source>
        <dbReference type="SAM" id="Phobius"/>
    </source>
</evidence>
<dbReference type="GO" id="GO:0003677">
    <property type="term" value="F:DNA binding"/>
    <property type="evidence" value="ECO:0007669"/>
    <property type="project" value="InterPro"/>
</dbReference>
<gene>
    <name evidence="3" type="ORF">BJP51_12290</name>
</gene>
<name>A0A1R0XEQ7_9BACL</name>
<feature type="transmembrane region" description="Helical" evidence="1">
    <location>
        <begin position="20"/>
        <end position="37"/>
    </location>
</feature>
<dbReference type="Gene3D" id="1.10.260.40">
    <property type="entry name" value="lambda repressor-like DNA-binding domains"/>
    <property type="match status" value="1"/>
</dbReference>
<proteinExistence type="predicted"/>
<dbReference type="AlphaFoldDB" id="A0A1R0XEQ7"/>
<keyword evidence="1" id="KW-0812">Transmembrane</keyword>
<dbReference type="RefSeq" id="WP_076178965.1">
    <property type="nucleotide sequence ID" value="NZ_MKQP01000011.1"/>
</dbReference>
<dbReference type="PROSITE" id="PS50943">
    <property type="entry name" value="HTH_CROC1"/>
    <property type="match status" value="1"/>
</dbReference>